<dbReference type="EMBL" id="CP001778">
    <property type="protein sequence ID" value="ADD45436.1"/>
    <property type="molecule type" value="Genomic_DNA"/>
</dbReference>
<gene>
    <name evidence="3" type="ordered locus">Snas_5806</name>
</gene>
<feature type="region of interest" description="Disordered" evidence="1">
    <location>
        <begin position="288"/>
        <end position="317"/>
    </location>
</feature>
<evidence type="ECO:0000256" key="1">
    <source>
        <dbReference type="SAM" id="MobiDB-lite"/>
    </source>
</evidence>
<feature type="signal peptide" evidence="2">
    <location>
        <begin position="1"/>
        <end position="33"/>
    </location>
</feature>
<evidence type="ECO:0000313" key="4">
    <source>
        <dbReference type="Proteomes" id="UP000000844"/>
    </source>
</evidence>
<organism evidence="3 4">
    <name type="scientific">Stackebrandtia nassauensis (strain DSM 44728 / CIP 108903 / NRRL B-16338 / NBRC 102104 / LLR-40K-21)</name>
    <dbReference type="NCBI Taxonomy" id="446470"/>
    <lineage>
        <taxon>Bacteria</taxon>
        <taxon>Bacillati</taxon>
        <taxon>Actinomycetota</taxon>
        <taxon>Actinomycetes</taxon>
        <taxon>Glycomycetales</taxon>
        <taxon>Glycomycetaceae</taxon>
        <taxon>Stackebrandtia</taxon>
    </lineage>
</organism>
<dbReference type="KEGG" id="sna:Snas_5806"/>
<keyword evidence="2" id="KW-0732">Signal</keyword>
<evidence type="ECO:0000256" key="2">
    <source>
        <dbReference type="SAM" id="SignalP"/>
    </source>
</evidence>
<feature type="chain" id="PRO_5039514550" evidence="2">
    <location>
        <begin position="34"/>
        <end position="373"/>
    </location>
</feature>
<evidence type="ECO:0000313" key="3">
    <source>
        <dbReference type="EMBL" id="ADD45436.1"/>
    </source>
</evidence>
<keyword evidence="4" id="KW-1185">Reference proteome</keyword>
<name>D3PZ07_STANL</name>
<dbReference type="eggNOG" id="ENOG5032CN4">
    <property type="taxonomic scope" value="Bacteria"/>
</dbReference>
<feature type="compositionally biased region" description="Low complexity" evidence="1">
    <location>
        <begin position="305"/>
        <end position="316"/>
    </location>
</feature>
<feature type="compositionally biased region" description="Basic and acidic residues" evidence="1">
    <location>
        <begin position="292"/>
        <end position="303"/>
    </location>
</feature>
<dbReference type="Proteomes" id="UP000000844">
    <property type="component" value="Chromosome"/>
</dbReference>
<dbReference type="HOGENOM" id="CLU_741682_0_0_11"/>
<sequence length="373" mass="40217">MPHIFVPMPSSTLRRVAAPLVAAALLATAASCASIGGTLTAPAEHTVITKAKDLRPDKPYLSEDGDKPGMLIGPHYKLAVSGYTATTEVPEDNARVYGFDQPMAVPDDSEFFLAIMDGKSQVHSNEKVKAELTVNDKKRPLDRLPGPSEAIAAVIPAKADVKLTVTDEEKSQTINLRDGKRSEQIDGYYNGGLESDDPVDYDSKGKITADAGAQYEKEKRTLNISMKVGAATKAPWIESKGWADKGKVWVSVPISDMTTDSVYGFAPGSHEPGVDWTLKERELFSLNPNEGKATDSKGKESFKADQSSQTTDGTSSLFSPSEVTLLFQVSDKTTKAELKISPRGKMKAVWANVTGSCSWNDKPSAKEISLAFK</sequence>
<accession>D3PZ07</accession>
<protein>
    <submittedName>
        <fullName evidence="3">Uncharacterized protein</fullName>
    </submittedName>
</protein>
<dbReference type="AlphaFoldDB" id="D3PZ07"/>
<proteinExistence type="predicted"/>
<reference evidence="3 4" key="1">
    <citation type="journal article" date="2009" name="Stand. Genomic Sci.">
        <title>Complete genome sequence of Stackebrandtia nassauensis type strain (LLR-40K-21).</title>
        <authorList>
            <person name="Munk C."/>
            <person name="Lapidus A."/>
            <person name="Copeland A."/>
            <person name="Jando M."/>
            <person name="Mayilraj S."/>
            <person name="Glavina Del Rio T."/>
            <person name="Nolan M."/>
            <person name="Chen F."/>
            <person name="Lucas S."/>
            <person name="Tice H."/>
            <person name="Cheng J.F."/>
            <person name="Han C."/>
            <person name="Detter J.C."/>
            <person name="Bruce D."/>
            <person name="Goodwin L."/>
            <person name="Chain P."/>
            <person name="Pitluck S."/>
            <person name="Goker M."/>
            <person name="Ovchinikova G."/>
            <person name="Pati A."/>
            <person name="Ivanova N."/>
            <person name="Mavromatis K."/>
            <person name="Chen A."/>
            <person name="Palaniappan K."/>
            <person name="Land M."/>
            <person name="Hauser L."/>
            <person name="Chang Y.J."/>
            <person name="Jeffries C.D."/>
            <person name="Bristow J."/>
            <person name="Eisen J.A."/>
            <person name="Markowitz V."/>
            <person name="Hugenholtz P."/>
            <person name="Kyrpides N.C."/>
            <person name="Klenk H.P."/>
        </authorList>
    </citation>
    <scope>NUCLEOTIDE SEQUENCE [LARGE SCALE GENOMIC DNA]</scope>
    <source>
        <strain evidence="4">DSM 44728 / CIP 108903 / NRRL B-16338 / NBRC 102104 / LLR-40K-21</strain>
    </source>
</reference>